<protein>
    <submittedName>
        <fullName evidence="1">Uncharacterized protein</fullName>
    </submittedName>
</protein>
<reference evidence="1 2" key="1">
    <citation type="submission" date="2016-10" db="EMBL/GenBank/DDBJ databases">
        <authorList>
            <person name="de Groot N.N."/>
        </authorList>
    </citation>
    <scope>NUCLEOTIDE SEQUENCE [LARGE SCALE GENOMIC DNA]</scope>
    <source>
        <strain evidence="1 2">DSM 20117</strain>
    </source>
</reference>
<proteinExistence type="predicted"/>
<organism evidence="1 2">
    <name type="scientific">Crystallibacter crystallopoietes</name>
    <dbReference type="NCBI Taxonomy" id="37928"/>
    <lineage>
        <taxon>Bacteria</taxon>
        <taxon>Bacillati</taxon>
        <taxon>Actinomycetota</taxon>
        <taxon>Actinomycetes</taxon>
        <taxon>Micrococcales</taxon>
        <taxon>Micrococcaceae</taxon>
        <taxon>Crystallibacter</taxon>
    </lineage>
</organism>
<name>A0A1H1GJP7_9MICC</name>
<keyword evidence="2" id="KW-1185">Reference proteome</keyword>
<evidence type="ECO:0000313" key="1">
    <source>
        <dbReference type="EMBL" id="SDR13106.1"/>
    </source>
</evidence>
<gene>
    <name evidence="1" type="ORF">SAMN04489742_4112</name>
</gene>
<evidence type="ECO:0000313" key="2">
    <source>
        <dbReference type="Proteomes" id="UP000181917"/>
    </source>
</evidence>
<accession>A0A1H1GJP7</accession>
<dbReference type="AlphaFoldDB" id="A0A1H1GJP7"/>
<dbReference type="EMBL" id="FNKH01000002">
    <property type="protein sequence ID" value="SDR13106.1"/>
    <property type="molecule type" value="Genomic_DNA"/>
</dbReference>
<dbReference type="Proteomes" id="UP000181917">
    <property type="component" value="Unassembled WGS sequence"/>
</dbReference>
<sequence>MPRPPEPPSLPQEKIRELIAYADGMAVFMEAEVELINEMGRSATRNDLVRIIEGWKFTALALRESYDGQL</sequence>